<accession>A0ABX5MZ04</accession>
<dbReference type="Proteomes" id="UP000247698">
    <property type="component" value="Unassembled WGS sequence"/>
</dbReference>
<dbReference type="EMBL" id="QGLG01000002">
    <property type="protein sequence ID" value="PXY84100.1"/>
    <property type="molecule type" value="Genomic_DNA"/>
</dbReference>
<organism evidence="1 2">
    <name type="scientific">Lactobacillus melliventris</name>
    <dbReference type="NCBI Taxonomy" id="1218507"/>
    <lineage>
        <taxon>Bacteria</taxon>
        <taxon>Bacillati</taxon>
        <taxon>Bacillota</taxon>
        <taxon>Bacilli</taxon>
        <taxon>Lactobacillales</taxon>
        <taxon>Lactobacillaceae</taxon>
        <taxon>Lactobacillus</taxon>
    </lineage>
</organism>
<reference evidence="1 2" key="1">
    <citation type="submission" date="2018-05" db="EMBL/GenBank/DDBJ databases">
        <title>Reference genomes for bee gut microbiota database.</title>
        <authorList>
            <person name="Ellegaard K.M."/>
        </authorList>
    </citation>
    <scope>NUCLEOTIDE SEQUENCE [LARGE SCALE GENOMIC DNA]</scope>
    <source>
        <strain evidence="1 2">ESL0184</strain>
    </source>
</reference>
<comment type="caution">
    <text evidence="1">The sequence shown here is derived from an EMBL/GenBank/DDBJ whole genome shotgun (WGS) entry which is preliminary data.</text>
</comment>
<keyword evidence="2" id="KW-1185">Reference proteome</keyword>
<protein>
    <submittedName>
        <fullName evidence="1">Uncharacterized protein</fullName>
    </submittedName>
</protein>
<evidence type="ECO:0000313" key="1">
    <source>
        <dbReference type="EMBL" id="PXY84100.1"/>
    </source>
</evidence>
<sequence length="89" mass="10555">MNDGFSSLEQLKEALEMRCEIEFTLNGRNWLVEPDQDAPDLSSNLQLVCNDEDMSEFLVKFKDPDDFLNYKIDDKKIKDVWHSMTNTYW</sequence>
<proteinExistence type="predicted"/>
<evidence type="ECO:0000313" key="2">
    <source>
        <dbReference type="Proteomes" id="UP000247698"/>
    </source>
</evidence>
<name>A0ABX5MZ04_9LACO</name>
<gene>
    <name evidence="1" type="ORF">DK873_02745</name>
</gene>